<evidence type="ECO:0000259" key="1">
    <source>
        <dbReference type="Pfam" id="PF01592"/>
    </source>
</evidence>
<dbReference type="Proteomes" id="UP000202922">
    <property type="component" value="Unassembled WGS sequence"/>
</dbReference>
<reference evidence="3" key="1">
    <citation type="submission" date="2017-05" db="EMBL/GenBank/DDBJ databases">
        <authorList>
            <person name="Rodrigo-Torres L."/>
            <person name="Arahal R. D."/>
            <person name="Lucena T."/>
        </authorList>
    </citation>
    <scope>NUCLEOTIDE SEQUENCE [LARGE SCALE GENOMIC DNA]</scope>
    <source>
        <strain evidence="3">CECT 8621</strain>
    </source>
</reference>
<feature type="domain" description="NIF system FeS cluster assembly NifU N-terminal" evidence="1">
    <location>
        <begin position="11"/>
        <end position="96"/>
    </location>
</feature>
<protein>
    <recommendedName>
        <fullName evidence="1">NIF system FeS cluster assembly NifU N-terminal domain-containing protein</fullName>
    </recommendedName>
</protein>
<name>A0A238JZ42_9RHOB</name>
<dbReference type="GO" id="GO:0016226">
    <property type="term" value="P:iron-sulfur cluster assembly"/>
    <property type="evidence" value="ECO:0007669"/>
    <property type="project" value="InterPro"/>
</dbReference>
<evidence type="ECO:0000313" key="3">
    <source>
        <dbReference type="Proteomes" id="UP000202922"/>
    </source>
</evidence>
<dbReference type="Pfam" id="PF01592">
    <property type="entry name" value="NifU_N"/>
    <property type="match status" value="1"/>
</dbReference>
<dbReference type="AlphaFoldDB" id="A0A238JZ42"/>
<dbReference type="Gene3D" id="3.90.1010.10">
    <property type="match status" value="1"/>
</dbReference>
<gene>
    <name evidence="2" type="ORF">COL8621_01586</name>
</gene>
<dbReference type="EMBL" id="FXYE01000001">
    <property type="protein sequence ID" value="SMX34976.1"/>
    <property type="molecule type" value="Genomic_DNA"/>
</dbReference>
<dbReference type="CDD" id="cd06664">
    <property type="entry name" value="IscU_like"/>
    <property type="match status" value="1"/>
</dbReference>
<accession>A0A238JZ42</accession>
<keyword evidence="3" id="KW-1185">Reference proteome</keyword>
<evidence type="ECO:0000313" key="2">
    <source>
        <dbReference type="EMBL" id="SMX34976.1"/>
    </source>
</evidence>
<dbReference type="OrthoDB" id="7857113at2"/>
<dbReference type="GO" id="GO:0005506">
    <property type="term" value="F:iron ion binding"/>
    <property type="evidence" value="ECO:0007669"/>
    <property type="project" value="InterPro"/>
</dbReference>
<dbReference type="SUPFAM" id="SSF82649">
    <property type="entry name" value="SufE/NifU"/>
    <property type="match status" value="1"/>
</dbReference>
<dbReference type="GO" id="GO:0051536">
    <property type="term" value="F:iron-sulfur cluster binding"/>
    <property type="evidence" value="ECO:0007669"/>
    <property type="project" value="InterPro"/>
</dbReference>
<dbReference type="RefSeq" id="WP_093966677.1">
    <property type="nucleotide sequence ID" value="NZ_FXYE01000001.1"/>
</dbReference>
<dbReference type="InterPro" id="IPR002871">
    <property type="entry name" value="NIF_FeS_clus_asmbl_NifU_N"/>
</dbReference>
<proteinExistence type="predicted"/>
<organism evidence="2 3">
    <name type="scientific">Actibacterium lipolyticum</name>
    <dbReference type="NCBI Taxonomy" id="1524263"/>
    <lineage>
        <taxon>Bacteria</taxon>
        <taxon>Pseudomonadati</taxon>
        <taxon>Pseudomonadota</taxon>
        <taxon>Alphaproteobacteria</taxon>
        <taxon>Rhodobacterales</taxon>
        <taxon>Roseobacteraceae</taxon>
        <taxon>Actibacterium</taxon>
    </lineage>
</organism>
<sequence length="150" mass="15833">MSAENDLIKLYSQRILELAADIPHLGQLDAPSASAKKRAPLCGSTVSVDLVVEDGKITDFAQDVKACALGQASASVVGANIIGRTRAEVETARDQLKAMLKEDGPVPQAPFDGLEVLSPAREYKNRHASILLSLDATLDAFDEAAKTACA</sequence>